<protein>
    <submittedName>
        <fullName evidence="2">C2H2-type domain-containing protein</fullName>
    </submittedName>
</protein>
<evidence type="ECO:0000313" key="1">
    <source>
        <dbReference type="Proteomes" id="UP000095287"/>
    </source>
</evidence>
<evidence type="ECO:0000313" key="2">
    <source>
        <dbReference type="WBParaSite" id="L893_g16514.t1"/>
    </source>
</evidence>
<sequence length="229" mass="25498">MCLTCSAEFQNERRHRPVHQVLFVAKPGATPRRGTCPRGRLAMHIEIDKLPATGEEQWYSSVAVGLVKSTIKFPPSVIVKDKISEICWIQCRGSISCLQGTVRHAARHNCPPTSLRLNQAAAHRLFSAAHPQTNIILCAQGQHYSASSEPLNRYMTNVLFFVVAARCFCPFGAYNVMWPPCHNHSALLLLCVHVRVLSVLDVYAPVQGSAKKMTVNLEYYITAAIILFL</sequence>
<proteinExistence type="predicted"/>
<name>A0A1I7YIP2_9BILA</name>
<reference evidence="2" key="1">
    <citation type="submission" date="2016-11" db="UniProtKB">
        <authorList>
            <consortium name="WormBaseParasite"/>
        </authorList>
    </citation>
    <scope>IDENTIFICATION</scope>
</reference>
<organism evidence="1 2">
    <name type="scientific">Steinernema glaseri</name>
    <dbReference type="NCBI Taxonomy" id="37863"/>
    <lineage>
        <taxon>Eukaryota</taxon>
        <taxon>Metazoa</taxon>
        <taxon>Ecdysozoa</taxon>
        <taxon>Nematoda</taxon>
        <taxon>Chromadorea</taxon>
        <taxon>Rhabditida</taxon>
        <taxon>Tylenchina</taxon>
        <taxon>Panagrolaimomorpha</taxon>
        <taxon>Strongyloidoidea</taxon>
        <taxon>Steinernematidae</taxon>
        <taxon>Steinernema</taxon>
    </lineage>
</organism>
<keyword evidence="1" id="KW-1185">Reference proteome</keyword>
<dbReference type="Proteomes" id="UP000095287">
    <property type="component" value="Unplaced"/>
</dbReference>
<accession>A0A1I7YIP2</accession>
<dbReference type="WBParaSite" id="L893_g16514.t1">
    <property type="protein sequence ID" value="L893_g16514.t1"/>
    <property type="gene ID" value="L893_g16514"/>
</dbReference>
<dbReference type="AlphaFoldDB" id="A0A1I7YIP2"/>